<evidence type="ECO:0000313" key="1">
    <source>
        <dbReference type="EMBL" id="PSB58180.1"/>
    </source>
</evidence>
<keyword evidence="1" id="KW-0378">Hydrolase</keyword>
<dbReference type="NCBIfam" id="TIGR01509">
    <property type="entry name" value="HAD-SF-IA-v3"/>
    <property type="match status" value="1"/>
</dbReference>
<dbReference type="NCBIfam" id="TIGR01549">
    <property type="entry name" value="HAD-SF-IA-v1"/>
    <property type="match status" value="1"/>
</dbReference>
<reference evidence="1 2" key="1">
    <citation type="submission" date="2018-03" db="EMBL/GenBank/DDBJ databases">
        <title>The ancient ancestry and fast evolution of plastids.</title>
        <authorList>
            <person name="Moore K.R."/>
            <person name="Magnabosco C."/>
            <person name="Momper L."/>
            <person name="Gold D.A."/>
            <person name="Bosak T."/>
            <person name="Fournier G.P."/>
        </authorList>
    </citation>
    <scope>NUCLEOTIDE SEQUENCE [LARGE SCALE GENOMIC DNA]</scope>
    <source>
        <strain evidence="1 2">CCALA 037</strain>
    </source>
</reference>
<dbReference type="InterPro" id="IPR023198">
    <property type="entry name" value="PGP-like_dom2"/>
</dbReference>
<dbReference type="Pfam" id="PF00702">
    <property type="entry name" value="Hydrolase"/>
    <property type="match status" value="1"/>
</dbReference>
<dbReference type="InterPro" id="IPR023214">
    <property type="entry name" value="HAD_sf"/>
</dbReference>
<dbReference type="SFLD" id="SFLDG01129">
    <property type="entry name" value="C1.5:_HAD__Beta-PGM__Phosphata"/>
    <property type="match status" value="1"/>
</dbReference>
<evidence type="ECO:0000313" key="2">
    <source>
        <dbReference type="Proteomes" id="UP000238937"/>
    </source>
</evidence>
<comment type="caution">
    <text evidence="1">The sequence shown here is derived from an EMBL/GenBank/DDBJ whole genome shotgun (WGS) entry which is preliminary data.</text>
</comment>
<dbReference type="Gene3D" id="3.40.50.1000">
    <property type="entry name" value="HAD superfamily/HAD-like"/>
    <property type="match status" value="1"/>
</dbReference>
<dbReference type="PANTHER" id="PTHR43434:SF1">
    <property type="entry name" value="PHOSPHOGLYCOLATE PHOSPHATASE"/>
    <property type="match status" value="1"/>
</dbReference>
<dbReference type="InterPro" id="IPR036412">
    <property type="entry name" value="HAD-like_sf"/>
</dbReference>
<dbReference type="SFLD" id="SFLDS00003">
    <property type="entry name" value="Haloacid_Dehalogenase"/>
    <property type="match status" value="1"/>
</dbReference>
<proteinExistence type="predicted"/>
<dbReference type="PRINTS" id="PR00413">
    <property type="entry name" value="HADHALOGNASE"/>
</dbReference>
<dbReference type="SUPFAM" id="SSF56784">
    <property type="entry name" value="HAD-like"/>
    <property type="match status" value="1"/>
</dbReference>
<dbReference type="RefSeq" id="WP_106301324.1">
    <property type="nucleotide sequence ID" value="NZ_PVWO01000045.1"/>
</dbReference>
<organism evidence="1 2">
    <name type="scientific">Chamaesiphon polymorphus CCALA 037</name>
    <dbReference type="NCBI Taxonomy" id="2107692"/>
    <lineage>
        <taxon>Bacteria</taxon>
        <taxon>Bacillati</taxon>
        <taxon>Cyanobacteriota</taxon>
        <taxon>Cyanophyceae</taxon>
        <taxon>Gomontiellales</taxon>
        <taxon>Chamaesiphonaceae</taxon>
        <taxon>Chamaesiphon</taxon>
    </lineage>
</organism>
<dbReference type="EMBL" id="PVWO01000045">
    <property type="protein sequence ID" value="PSB58180.1"/>
    <property type="molecule type" value="Genomic_DNA"/>
</dbReference>
<dbReference type="OrthoDB" id="9797743at2"/>
<sequence>MLSIECLNHKFTDIQAIIFDKDGTLEDSGDYLRNLAQKRARLIDAQVPGVGEPLLMAFGVTDRGLDPAGLQAVGSQYENEIAAAAYIAETGRGWSAALEIVKGAFNEVDRVMESTPAAMFPGCAESISTLAGAGLKLGIVSAATTSQVVKFANYHRLQSHFQVLLGSDLQFAKPDPRLFQFACQELGVNPAQTLMVGDSTWDMSMAKKGGAAGCIGISWGRFRQPIAMSDVTIEDLAQLQICQ</sequence>
<dbReference type="PANTHER" id="PTHR43434">
    <property type="entry name" value="PHOSPHOGLYCOLATE PHOSPHATASE"/>
    <property type="match status" value="1"/>
</dbReference>
<protein>
    <submittedName>
        <fullName evidence="1">HAD family hydrolase</fullName>
    </submittedName>
</protein>
<name>A0A2T1GK28_9CYAN</name>
<dbReference type="GO" id="GO:0008967">
    <property type="term" value="F:phosphoglycolate phosphatase activity"/>
    <property type="evidence" value="ECO:0007669"/>
    <property type="project" value="TreeGrafter"/>
</dbReference>
<dbReference type="AlphaFoldDB" id="A0A2T1GK28"/>
<dbReference type="GO" id="GO:0006281">
    <property type="term" value="P:DNA repair"/>
    <property type="evidence" value="ECO:0007669"/>
    <property type="project" value="TreeGrafter"/>
</dbReference>
<dbReference type="InterPro" id="IPR006439">
    <property type="entry name" value="HAD-SF_hydro_IA"/>
</dbReference>
<dbReference type="Gene3D" id="1.10.150.240">
    <property type="entry name" value="Putative phosphatase, domain 2"/>
    <property type="match status" value="1"/>
</dbReference>
<dbReference type="GO" id="GO:0005829">
    <property type="term" value="C:cytosol"/>
    <property type="evidence" value="ECO:0007669"/>
    <property type="project" value="TreeGrafter"/>
</dbReference>
<dbReference type="Proteomes" id="UP000238937">
    <property type="component" value="Unassembled WGS sequence"/>
</dbReference>
<accession>A0A2T1GK28</accession>
<keyword evidence="2" id="KW-1185">Reference proteome</keyword>
<gene>
    <name evidence="1" type="ORF">C7B77_05745</name>
</gene>
<dbReference type="InterPro" id="IPR050155">
    <property type="entry name" value="HAD-like_hydrolase_sf"/>
</dbReference>